<evidence type="ECO:0000256" key="1">
    <source>
        <dbReference type="SAM" id="MobiDB-lite"/>
    </source>
</evidence>
<gene>
    <name evidence="2" type="ORF">SNE40_009691</name>
</gene>
<evidence type="ECO:0000313" key="2">
    <source>
        <dbReference type="EMBL" id="KAK6181913.1"/>
    </source>
</evidence>
<feature type="region of interest" description="Disordered" evidence="1">
    <location>
        <begin position="103"/>
        <end position="131"/>
    </location>
</feature>
<evidence type="ECO:0000313" key="3">
    <source>
        <dbReference type="Proteomes" id="UP001347796"/>
    </source>
</evidence>
<protein>
    <submittedName>
        <fullName evidence="2">Uncharacterized protein</fullName>
    </submittedName>
</protein>
<keyword evidence="3" id="KW-1185">Reference proteome</keyword>
<proteinExistence type="predicted"/>
<dbReference type="EMBL" id="JAZGQO010000007">
    <property type="protein sequence ID" value="KAK6181913.1"/>
    <property type="molecule type" value="Genomic_DNA"/>
</dbReference>
<name>A0AAN8JZI4_PATCE</name>
<dbReference type="Proteomes" id="UP001347796">
    <property type="component" value="Unassembled WGS sequence"/>
</dbReference>
<organism evidence="2 3">
    <name type="scientific">Patella caerulea</name>
    <name type="common">Rayed Mediterranean limpet</name>
    <dbReference type="NCBI Taxonomy" id="87958"/>
    <lineage>
        <taxon>Eukaryota</taxon>
        <taxon>Metazoa</taxon>
        <taxon>Spiralia</taxon>
        <taxon>Lophotrochozoa</taxon>
        <taxon>Mollusca</taxon>
        <taxon>Gastropoda</taxon>
        <taxon>Patellogastropoda</taxon>
        <taxon>Patelloidea</taxon>
        <taxon>Patellidae</taxon>
        <taxon>Patella</taxon>
    </lineage>
</organism>
<dbReference type="AlphaFoldDB" id="A0AAN8JZI4"/>
<sequence length="713" mass="80604">MTICPAHRYKLGICWYPPRKCQHPLHPMNSKMKPDRAGVKLSMSMEIQTRWNVLVQVGSGVCRACCDAHKREINKSEPSSQPKKMDTTPGPALLHQAMPVHLPSTSGVTARPPESTSKSFAVADTSGSDESMPLFTQHATTESSSDSDCVNLDKSWAPTPVIPPRRISLLNDFLNKAGHEPMKGQLQIPLENAAPSTVRYYKRKTKEVKSLTLNIIAPNQEDQLMQLIQAGSKETGVKEKDILQKLVSCYNEAPNWYTKRQILSIFVKDHSKTELLKLVPGLTVYRIDQARKHVDHVGIAQPLELAPITRTRLNDGKVDHFLDFISRPEFTQDVAYGTKTLKLTHGEDIEIPNVVRTVIASRLIQLYQAYCAEVDFEPHGRSTLYSIIRVCAASKKVSLSGLDNIAAEGAQAFETLSTVARTLAESGMSTAWLQNIIESLQDGHLYLKADFKLHLAKISNCPDHCMDFALSDKLQCPHEHDVTCSNCNNLRLIVDKIENAFSDPKVKYRYENQKEELSYDFENAKDRIQNLKSHILRSINQDRSKNDILDKLSPNEALITMDWAMKFLPTRFREAQQDWFAKKGLSWHISAVVTKPENSEAFQIHCIVLIDRCTQNWYSVLCILDSTIVEILKRMPTIRQIYLRSDNAGCYHSAPLILSIPELSHRNKVKVTNYDFSEARAGKESVIGRLHLLKHTFRDILMKDMTSPMSTKC</sequence>
<comment type="caution">
    <text evidence="2">The sequence shown here is derived from an EMBL/GenBank/DDBJ whole genome shotgun (WGS) entry which is preliminary data.</text>
</comment>
<accession>A0AAN8JZI4</accession>
<reference evidence="2 3" key="1">
    <citation type="submission" date="2024-01" db="EMBL/GenBank/DDBJ databases">
        <title>The genome of the rayed Mediterranean limpet Patella caerulea (Linnaeus, 1758).</title>
        <authorList>
            <person name="Anh-Thu Weber A."/>
            <person name="Halstead-Nussloch G."/>
        </authorList>
    </citation>
    <scope>NUCLEOTIDE SEQUENCE [LARGE SCALE GENOMIC DNA]</scope>
    <source>
        <strain evidence="2">AATW-2023a</strain>
        <tissue evidence="2">Whole specimen</tissue>
    </source>
</reference>
<feature type="compositionally biased region" description="Polar residues" evidence="1">
    <location>
        <begin position="103"/>
        <end position="129"/>
    </location>
</feature>